<keyword evidence="4 6" id="KW-1133">Transmembrane helix</keyword>
<dbReference type="PANTHER" id="PTHR32196">
    <property type="entry name" value="ABC TRANSPORTER PERMEASE PROTEIN YPHD-RELATED-RELATED"/>
    <property type="match status" value="1"/>
</dbReference>
<comment type="caution">
    <text evidence="7">The sequence shown here is derived from an EMBL/GenBank/DDBJ whole genome shotgun (WGS) entry which is preliminary data.</text>
</comment>
<evidence type="ECO:0000256" key="4">
    <source>
        <dbReference type="ARBA" id="ARBA00022989"/>
    </source>
</evidence>
<dbReference type="GO" id="GO:0005886">
    <property type="term" value="C:plasma membrane"/>
    <property type="evidence" value="ECO:0007669"/>
    <property type="project" value="UniProtKB-SubCell"/>
</dbReference>
<dbReference type="CDD" id="cd06574">
    <property type="entry name" value="TM_PBP1_branched-chain-AA_like"/>
    <property type="match status" value="1"/>
</dbReference>
<keyword evidence="5 6" id="KW-0472">Membrane</keyword>
<feature type="transmembrane region" description="Helical" evidence="6">
    <location>
        <begin position="183"/>
        <end position="204"/>
    </location>
</feature>
<accession>A0A0N1F568</accession>
<dbReference type="GO" id="GO:0022857">
    <property type="term" value="F:transmembrane transporter activity"/>
    <property type="evidence" value="ECO:0007669"/>
    <property type="project" value="InterPro"/>
</dbReference>
<keyword evidence="3 6" id="KW-0812">Transmembrane</keyword>
<dbReference type="PANTHER" id="PTHR32196:SF69">
    <property type="entry name" value="BRANCHED-CHAIN AMINO ACID TRANSPORT SYSTEM, PERMEASE PROTEIN"/>
    <property type="match status" value="1"/>
</dbReference>
<dbReference type="AlphaFoldDB" id="A0A0N1F568"/>
<feature type="transmembrane region" description="Helical" evidence="6">
    <location>
        <begin position="6"/>
        <end position="28"/>
    </location>
</feature>
<evidence type="ECO:0000313" key="8">
    <source>
        <dbReference type="Proteomes" id="UP000037822"/>
    </source>
</evidence>
<name>A0A0N1F568_9HYPH</name>
<comment type="subcellular location">
    <subcellularLocation>
        <location evidence="1">Cell membrane</location>
        <topology evidence="1">Multi-pass membrane protein</topology>
    </subcellularLocation>
</comment>
<dbReference type="RefSeq" id="WP_054208266.1">
    <property type="nucleotide sequence ID" value="NZ_LGSZ01000027.1"/>
</dbReference>
<evidence type="ECO:0000256" key="2">
    <source>
        <dbReference type="ARBA" id="ARBA00022475"/>
    </source>
</evidence>
<evidence type="ECO:0000256" key="6">
    <source>
        <dbReference type="SAM" id="Phobius"/>
    </source>
</evidence>
<dbReference type="Pfam" id="PF02653">
    <property type="entry name" value="BPD_transp_2"/>
    <property type="match status" value="1"/>
</dbReference>
<feature type="transmembrane region" description="Helical" evidence="6">
    <location>
        <begin position="210"/>
        <end position="230"/>
    </location>
</feature>
<keyword evidence="2" id="KW-1003">Cell membrane</keyword>
<feature type="transmembrane region" description="Helical" evidence="6">
    <location>
        <begin position="131"/>
        <end position="153"/>
    </location>
</feature>
<sequence length="299" mass="30240">MSLYEFLGTIEVGLVFGLVALGAFLSFRVLQFPDLTVEGSFPLGAAVAAVLILKGVPPGAATLAAGASGFAAGYLTATLNVRFGILNILAGILVAIGLYSINLRVMGGPNAPLLGQRTIFSGLNGFGVPSFWLTPLLAGAIVVTVKFALDLFLSTGVGLAMRAAGANPAMSAANGVDVGRMKLLGLGMANALTALSGALFAQLFGAADAYMGIGVVIVGLASVIVGNSLLPARTLVLATFACLVGALLYRFAVALALNADFLGLQASDVQLVTAALVALTLIAQRSPGRMGRLFKAGAR</sequence>
<evidence type="ECO:0000256" key="3">
    <source>
        <dbReference type="ARBA" id="ARBA00022692"/>
    </source>
</evidence>
<dbReference type="OrthoDB" id="9778389at2"/>
<gene>
    <name evidence="7" type="ORF">AE618_06630</name>
</gene>
<keyword evidence="8" id="KW-1185">Reference proteome</keyword>
<dbReference type="PATRIC" id="fig|1526658.3.peg.4635"/>
<organism evidence="7 8">
    <name type="scientific">Bosea vaviloviae</name>
    <dbReference type="NCBI Taxonomy" id="1526658"/>
    <lineage>
        <taxon>Bacteria</taxon>
        <taxon>Pseudomonadati</taxon>
        <taxon>Pseudomonadota</taxon>
        <taxon>Alphaproteobacteria</taxon>
        <taxon>Hyphomicrobiales</taxon>
        <taxon>Boseaceae</taxon>
        <taxon>Bosea</taxon>
    </lineage>
</organism>
<evidence type="ECO:0000256" key="5">
    <source>
        <dbReference type="ARBA" id="ARBA00023136"/>
    </source>
</evidence>
<evidence type="ECO:0000313" key="7">
    <source>
        <dbReference type="EMBL" id="KPH81804.1"/>
    </source>
</evidence>
<protein>
    <submittedName>
        <fullName evidence="7">ABC transporter permease</fullName>
    </submittedName>
</protein>
<feature type="transmembrane region" description="Helical" evidence="6">
    <location>
        <begin position="263"/>
        <end position="283"/>
    </location>
</feature>
<proteinExistence type="predicted"/>
<dbReference type="Proteomes" id="UP000037822">
    <property type="component" value="Unassembled WGS sequence"/>
</dbReference>
<feature type="transmembrane region" description="Helical" evidence="6">
    <location>
        <begin position="84"/>
        <end position="101"/>
    </location>
</feature>
<dbReference type="EMBL" id="LGSZ01000027">
    <property type="protein sequence ID" value="KPH81804.1"/>
    <property type="molecule type" value="Genomic_DNA"/>
</dbReference>
<feature type="transmembrane region" description="Helical" evidence="6">
    <location>
        <begin position="235"/>
        <end position="257"/>
    </location>
</feature>
<dbReference type="InterPro" id="IPR001851">
    <property type="entry name" value="ABC_transp_permease"/>
</dbReference>
<reference evidence="7 8" key="1">
    <citation type="submission" date="2015-07" db="EMBL/GenBank/DDBJ databases">
        <title>Whole genome sequencing of Bosea vaviloviae isolated from cave pool.</title>
        <authorList>
            <person name="Tan N.E.H."/>
            <person name="Lee Y.P."/>
            <person name="Gan H.M."/>
            <person name="Barton H."/>
            <person name="Savka M.A."/>
        </authorList>
    </citation>
    <scope>NUCLEOTIDE SEQUENCE [LARGE SCALE GENOMIC DNA]</scope>
    <source>
        <strain evidence="7 8">SD260</strain>
    </source>
</reference>
<evidence type="ECO:0000256" key="1">
    <source>
        <dbReference type="ARBA" id="ARBA00004651"/>
    </source>
</evidence>